<feature type="domain" description="Glabrous enhancer-binding protein-like DBD" evidence="4">
    <location>
        <begin position="269"/>
        <end position="359"/>
    </location>
</feature>
<evidence type="ECO:0000259" key="3">
    <source>
        <dbReference type="Pfam" id="PF00646"/>
    </source>
</evidence>
<dbReference type="Gramene" id="KQL28737">
    <property type="protein sequence ID" value="KQL28737"/>
    <property type="gene ID" value="SETIT_017150mg"/>
</dbReference>
<dbReference type="Proteomes" id="UP000004995">
    <property type="component" value="Unassembled WGS sequence"/>
</dbReference>
<evidence type="ECO:0008006" key="7">
    <source>
        <dbReference type="Google" id="ProtNLM"/>
    </source>
</evidence>
<dbReference type="AlphaFoldDB" id="K3YSA6"/>
<feature type="compositionally biased region" description="Basic and acidic residues" evidence="2">
    <location>
        <begin position="112"/>
        <end position="122"/>
    </location>
</feature>
<name>K3YSA6_SETIT</name>
<dbReference type="HOGENOM" id="CLU_595031_0_0_1"/>
<evidence type="ECO:0000313" key="6">
    <source>
        <dbReference type="Proteomes" id="UP000004995"/>
    </source>
</evidence>
<dbReference type="EMBL" id="AGNK02000123">
    <property type="status" value="NOT_ANNOTATED_CDS"/>
    <property type="molecule type" value="Genomic_DNA"/>
</dbReference>
<feature type="compositionally biased region" description="Low complexity" evidence="2">
    <location>
        <begin position="230"/>
        <end position="258"/>
    </location>
</feature>
<reference evidence="5" key="2">
    <citation type="submission" date="2018-08" db="UniProtKB">
        <authorList>
            <consortium name="EnsemblPlants"/>
        </authorList>
    </citation>
    <scope>IDENTIFICATION</scope>
    <source>
        <strain evidence="5">Yugu1</strain>
    </source>
</reference>
<dbReference type="InParanoid" id="K3YSA6"/>
<organism evidence="5 6">
    <name type="scientific">Setaria italica</name>
    <name type="common">Foxtail millet</name>
    <name type="synonym">Panicum italicum</name>
    <dbReference type="NCBI Taxonomy" id="4555"/>
    <lineage>
        <taxon>Eukaryota</taxon>
        <taxon>Viridiplantae</taxon>
        <taxon>Streptophyta</taxon>
        <taxon>Embryophyta</taxon>
        <taxon>Tracheophyta</taxon>
        <taxon>Spermatophyta</taxon>
        <taxon>Magnoliopsida</taxon>
        <taxon>Liliopsida</taxon>
        <taxon>Poales</taxon>
        <taxon>Poaceae</taxon>
        <taxon>PACMAD clade</taxon>
        <taxon>Panicoideae</taxon>
        <taxon>Panicodae</taxon>
        <taxon>Paniceae</taxon>
        <taxon>Cenchrinae</taxon>
        <taxon>Setaria</taxon>
    </lineage>
</organism>
<evidence type="ECO:0000256" key="2">
    <source>
        <dbReference type="SAM" id="MobiDB-lite"/>
    </source>
</evidence>
<dbReference type="EnsemblPlants" id="KQL28737">
    <property type="protein sequence ID" value="KQL28737"/>
    <property type="gene ID" value="SETIT_017150mg"/>
</dbReference>
<dbReference type="STRING" id="4555.K3YSA6"/>
<accession>K3YSA6</accession>
<evidence type="ECO:0000313" key="5">
    <source>
        <dbReference type="EnsemblPlants" id="KQL28737"/>
    </source>
</evidence>
<feature type="region of interest" description="Disordered" evidence="2">
    <location>
        <begin position="208"/>
        <end position="264"/>
    </location>
</feature>
<dbReference type="eggNOG" id="ENOG502R6VD">
    <property type="taxonomic scope" value="Eukaryota"/>
</dbReference>
<proteinExistence type="inferred from homology"/>
<feature type="compositionally biased region" description="Low complexity" evidence="2">
    <location>
        <begin position="208"/>
        <end position="219"/>
    </location>
</feature>
<dbReference type="GO" id="GO:0006355">
    <property type="term" value="P:regulation of DNA-templated transcription"/>
    <property type="evidence" value="ECO:0007669"/>
    <property type="project" value="InterPro"/>
</dbReference>
<feature type="domain" description="F-box" evidence="3">
    <location>
        <begin position="18"/>
        <end position="57"/>
    </location>
</feature>
<feature type="region of interest" description="Disordered" evidence="2">
    <location>
        <begin position="87"/>
        <end position="179"/>
    </location>
</feature>
<dbReference type="PANTHER" id="PTHR31662:SF31">
    <property type="entry name" value="OS06G0498000 PROTEIN"/>
    <property type="match status" value="1"/>
</dbReference>
<dbReference type="InterPro" id="IPR036047">
    <property type="entry name" value="F-box-like_dom_sf"/>
</dbReference>
<dbReference type="SUPFAM" id="SSF81383">
    <property type="entry name" value="F-box domain"/>
    <property type="match status" value="1"/>
</dbReference>
<sequence>MSHADAGGCPEGGAVDHISGLPDHLLHDVLSRLPGTAAAAARTSILSRRWRRVWTHLPALSLCERATSTSFDLKMRVLRCLPLPQSAARSPNRRKRNRIEIPNPSRRAASRRPSEGRGRREAAAGGVRGLPWPVARGRGRRRHRGRPQASSHPLSRRRPGGRRHPVPASVHHGGRRRAAFGIGIGKRTTEQGEMGIPNFQILASPLSTASSDDTTTTNVSDEHLSPPSSPSISFDSVSESDASTSSSVASDGSSGSEPVVSKKPRLPVRSWLASDEIALLEAVSEHRQKHGRLPSPNHLAAALRSRLRAKDRLSADEISRRLRALRSRYDNAVLRMSRGTIPVKDDDVTIYKLSKLIWEGTRKGKREKKTRAADMRKDPREFGELTGLYPCLSAEVEAIDTGSGAAAAGLLKRAFERIGDDTAARLEAKVKMQRVAEARASAKLDQLRTNVAKVLLQLIE</sequence>
<dbReference type="PANTHER" id="PTHR31662">
    <property type="entry name" value="BNAANNG10740D PROTEIN-RELATED"/>
    <property type="match status" value="1"/>
</dbReference>
<feature type="compositionally biased region" description="Basic residues" evidence="2">
    <location>
        <begin position="137"/>
        <end position="146"/>
    </location>
</feature>
<comment type="similarity">
    <text evidence="1">Belongs to the GeBP family.</text>
</comment>
<reference evidence="6" key="1">
    <citation type="journal article" date="2012" name="Nat. Biotechnol.">
        <title>Reference genome sequence of the model plant Setaria.</title>
        <authorList>
            <person name="Bennetzen J.L."/>
            <person name="Schmutz J."/>
            <person name="Wang H."/>
            <person name="Percifield R."/>
            <person name="Hawkins J."/>
            <person name="Pontaroli A.C."/>
            <person name="Estep M."/>
            <person name="Feng L."/>
            <person name="Vaughn J.N."/>
            <person name="Grimwood J."/>
            <person name="Jenkins J."/>
            <person name="Barry K."/>
            <person name="Lindquist E."/>
            <person name="Hellsten U."/>
            <person name="Deshpande S."/>
            <person name="Wang X."/>
            <person name="Wu X."/>
            <person name="Mitros T."/>
            <person name="Triplett J."/>
            <person name="Yang X."/>
            <person name="Ye C.Y."/>
            <person name="Mauro-Herrera M."/>
            <person name="Wang L."/>
            <person name="Li P."/>
            <person name="Sharma M."/>
            <person name="Sharma R."/>
            <person name="Ronald P.C."/>
            <person name="Panaud O."/>
            <person name="Kellogg E.A."/>
            <person name="Brutnell T.P."/>
            <person name="Doust A.N."/>
            <person name="Tuskan G.A."/>
            <person name="Rokhsar D."/>
            <person name="Devos K.M."/>
        </authorList>
    </citation>
    <scope>NUCLEOTIDE SEQUENCE [LARGE SCALE GENOMIC DNA]</scope>
    <source>
        <strain evidence="6">cv. Yugu1</strain>
    </source>
</reference>
<feature type="compositionally biased region" description="Basic residues" evidence="2">
    <location>
        <begin position="154"/>
        <end position="165"/>
    </location>
</feature>
<keyword evidence="6" id="KW-1185">Reference proteome</keyword>
<dbReference type="Pfam" id="PF04504">
    <property type="entry name" value="GeBP-like_DBD"/>
    <property type="match status" value="1"/>
</dbReference>
<dbReference type="Pfam" id="PF00646">
    <property type="entry name" value="F-box"/>
    <property type="match status" value="1"/>
</dbReference>
<evidence type="ECO:0000259" key="4">
    <source>
        <dbReference type="Pfam" id="PF04504"/>
    </source>
</evidence>
<dbReference type="InterPro" id="IPR007592">
    <property type="entry name" value="GEBP"/>
</dbReference>
<evidence type="ECO:0000256" key="1">
    <source>
        <dbReference type="ARBA" id="ARBA00010820"/>
    </source>
</evidence>
<dbReference type="GO" id="GO:0005634">
    <property type="term" value="C:nucleus"/>
    <property type="evidence" value="ECO:0000318"/>
    <property type="project" value="GO_Central"/>
</dbReference>
<dbReference type="InterPro" id="IPR001810">
    <property type="entry name" value="F-box_dom"/>
</dbReference>
<dbReference type="InterPro" id="IPR053932">
    <property type="entry name" value="GeBP-like_DBD"/>
</dbReference>
<protein>
    <recommendedName>
        <fullName evidence="7">F-box domain-containing protein</fullName>
    </recommendedName>
</protein>